<feature type="transmembrane region" description="Helical" evidence="8">
    <location>
        <begin position="83"/>
        <end position="100"/>
    </location>
</feature>
<dbReference type="CDD" id="cd06550">
    <property type="entry name" value="TM_ABC_iron-siderophores_like"/>
    <property type="match status" value="1"/>
</dbReference>
<dbReference type="GO" id="GO:0005886">
    <property type="term" value="C:plasma membrane"/>
    <property type="evidence" value="ECO:0007669"/>
    <property type="project" value="UniProtKB-SubCell"/>
</dbReference>
<comment type="similarity">
    <text evidence="2">Belongs to the binding-protein-dependent transport system permease family. FecCD subfamily.</text>
</comment>
<dbReference type="GO" id="GO:0033214">
    <property type="term" value="P:siderophore-iron import into cell"/>
    <property type="evidence" value="ECO:0007669"/>
    <property type="project" value="TreeGrafter"/>
</dbReference>
<organism evidence="9 10">
    <name type="scientific">Sporobacter termitidis DSM 10068</name>
    <dbReference type="NCBI Taxonomy" id="1123282"/>
    <lineage>
        <taxon>Bacteria</taxon>
        <taxon>Bacillati</taxon>
        <taxon>Bacillota</taxon>
        <taxon>Clostridia</taxon>
        <taxon>Eubacteriales</taxon>
        <taxon>Oscillospiraceae</taxon>
        <taxon>Sporobacter</taxon>
    </lineage>
</organism>
<evidence type="ECO:0000256" key="5">
    <source>
        <dbReference type="ARBA" id="ARBA00022692"/>
    </source>
</evidence>
<dbReference type="PANTHER" id="PTHR30472:SF1">
    <property type="entry name" value="FE(3+) DICITRATE TRANSPORT SYSTEM PERMEASE PROTEIN FECC-RELATED"/>
    <property type="match status" value="1"/>
</dbReference>
<dbReference type="GO" id="GO:0022857">
    <property type="term" value="F:transmembrane transporter activity"/>
    <property type="evidence" value="ECO:0007669"/>
    <property type="project" value="InterPro"/>
</dbReference>
<feature type="transmembrane region" description="Helical" evidence="8">
    <location>
        <begin position="253"/>
        <end position="284"/>
    </location>
</feature>
<keyword evidence="4" id="KW-1003">Cell membrane</keyword>
<dbReference type="PANTHER" id="PTHR30472">
    <property type="entry name" value="FERRIC ENTEROBACTIN TRANSPORT SYSTEM PERMEASE PROTEIN"/>
    <property type="match status" value="1"/>
</dbReference>
<feature type="transmembrane region" description="Helical" evidence="8">
    <location>
        <begin position="198"/>
        <end position="214"/>
    </location>
</feature>
<keyword evidence="3" id="KW-0813">Transport</keyword>
<dbReference type="InterPro" id="IPR000522">
    <property type="entry name" value="ABC_transptr_permease_BtuC"/>
</dbReference>
<dbReference type="FunFam" id="1.10.3470.10:FF:000001">
    <property type="entry name" value="Vitamin B12 ABC transporter permease BtuC"/>
    <property type="match status" value="1"/>
</dbReference>
<dbReference type="STRING" id="1123282.SAMN02745823_02772"/>
<proteinExistence type="inferred from homology"/>
<dbReference type="SUPFAM" id="SSF81345">
    <property type="entry name" value="ABC transporter involved in vitamin B12 uptake, BtuC"/>
    <property type="match status" value="1"/>
</dbReference>
<evidence type="ECO:0000256" key="4">
    <source>
        <dbReference type="ARBA" id="ARBA00022475"/>
    </source>
</evidence>
<comment type="subcellular location">
    <subcellularLocation>
        <location evidence="1">Cell membrane</location>
        <topology evidence="1">Multi-pass membrane protein</topology>
    </subcellularLocation>
</comment>
<evidence type="ECO:0000256" key="8">
    <source>
        <dbReference type="SAM" id="Phobius"/>
    </source>
</evidence>
<dbReference type="EMBL" id="FQXV01000010">
    <property type="protein sequence ID" value="SHI14683.1"/>
    <property type="molecule type" value="Genomic_DNA"/>
</dbReference>
<feature type="transmembrane region" description="Helical" evidence="8">
    <location>
        <begin position="137"/>
        <end position="158"/>
    </location>
</feature>
<name>A0A1M5YT28_9FIRM</name>
<dbReference type="Proteomes" id="UP000183995">
    <property type="component" value="Unassembled WGS sequence"/>
</dbReference>
<evidence type="ECO:0000313" key="10">
    <source>
        <dbReference type="Proteomes" id="UP000183995"/>
    </source>
</evidence>
<keyword evidence="6 8" id="KW-1133">Transmembrane helix</keyword>
<feature type="transmembrane region" description="Helical" evidence="8">
    <location>
        <begin position="296"/>
        <end position="316"/>
    </location>
</feature>
<feature type="transmembrane region" description="Helical" evidence="8">
    <location>
        <begin position="221"/>
        <end position="241"/>
    </location>
</feature>
<keyword evidence="10" id="KW-1185">Reference proteome</keyword>
<feature type="transmembrane region" description="Helical" evidence="8">
    <location>
        <begin position="25"/>
        <end position="46"/>
    </location>
</feature>
<feature type="transmembrane region" description="Helical" evidence="8">
    <location>
        <begin position="328"/>
        <end position="345"/>
    </location>
</feature>
<protein>
    <submittedName>
        <fullName evidence="9">Iron complex transport system permease protein</fullName>
    </submittedName>
</protein>
<evidence type="ECO:0000256" key="7">
    <source>
        <dbReference type="ARBA" id="ARBA00023136"/>
    </source>
</evidence>
<dbReference type="InterPro" id="IPR037294">
    <property type="entry name" value="ABC_BtuC-like"/>
</dbReference>
<keyword evidence="5 8" id="KW-0812">Transmembrane</keyword>
<evidence type="ECO:0000256" key="1">
    <source>
        <dbReference type="ARBA" id="ARBA00004651"/>
    </source>
</evidence>
<accession>A0A1M5YT28</accession>
<dbReference type="Pfam" id="PF01032">
    <property type="entry name" value="FecCD"/>
    <property type="match status" value="1"/>
</dbReference>
<evidence type="ECO:0000256" key="3">
    <source>
        <dbReference type="ARBA" id="ARBA00022448"/>
    </source>
</evidence>
<sequence length="352" mass="36787">MTKHINEPARPVQEIQTGERESRAWAAWLIIVLGLGLLVLAMAFSITKGAAEIPLKTVWDALFHFNPEDTHHLIIMDLRLPRVVASALVGAAFAVAGAVMQGVTRNPMADSGLMGLNAGAGFVLSICFAFFPGLSYIQLILFSFLGSAMGAGLTYGIASLRRGGATPMRLVLAGAAVGALLAALSQGIALYFDVAQSIMFWTAGGVAASSWAQLRIMAPWIAAALLGAVVLSRSVSVMSLGDDVAKGLGLNTMLVKALCAAVVLMLAGASVAVVGAVGFVGLIVPHLARFLVGVDYRWIIPSSAVLGSLLVVLADLGARTLNPPFETPLGAVIALVGVPFFLYLARRERRVL</sequence>
<dbReference type="AlphaFoldDB" id="A0A1M5YT28"/>
<gene>
    <name evidence="9" type="ORF">SAMN02745823_02772</name>
</gene>
<keyword evidence="7 8" id="KW-0472">Membrane</keyword>
<feature type="transmembrane region" description="Helical" evidence="8">
    <location>
        <begin position="170"/>
        <end position="192"/>
    </location>
</feature>
<feature type="transmembrane region" description="Helical" evidence="8">
    <location>
        <begin position="112"/>
        <end position="131"/>
    </location>
</feature>
<reference evidence="9 10" key="1">
    <citation type="submission" date="2016-11" db="EMBL/GenBank/DDBJ databases">
        <authorList>
            <person name="Jaros S."/>
            <person name="Januszkiewicz K."/>
            <person name="Wedrychowicz H."/>
        </authorList>
    </citation>
    <scope>NUCLEOTIDE SEQUENCE [LARGE SCALE GENOMIC DNA]</scope>
    <source>
        <strain evidence="9 10">DSM 10068</strain>
    </source>
</reference>
<evidence type="ECO:0000256" key="2">
    <source>
        <dbReference type="ARBA" id="ARBA00007935"/>
    </source>
</evidence>
<evidence type="ECO:0000256" key="6">
    <source>
        <dbReference type="ARBA" id="ARBA00022989"/>
    </source>
</evidence>
<evidence type="ECO:0000313" key="9">
    <source>
        <dbReference type="EMBL" id="SHI14683.1"/>
    </source>
</evidence>
<dbReference type="Gene3D" id="1.10.3470.10">
    <property type="entry name" value="ABC transporter involved in vitamin B12 uptake, BtuC"/>
    <property type="match status" value="1"/>
</dbReference>